<evidence type="ECO:0000313" key="2">
    <source>
        <dbReference type="Proteomes" id="UP000093366"/>
    </source>
</evidence>
<dbReference type="InterPro" id="IPR014710">
    <property type="entry name" value="RmlC-like_jellyroll"/>
</dbReference>
<gene>
    <name evidence="1" type="ORF">A7985_24725</name>
</gene>
<dbReference type="EMBL" id="MAUJ01000019">
    <property type="protein sequence ID" value="OCQ18224.1"/>
    <property type="molecule type" value="Genomic_DNA"/>
</dbReference>
<dbReference type="Proteomes" id="UP000093366">
    <property type="component" value="Unassembled WGS sequence"/>
</dbReference>
<comment type="caution">
    <text evidence="1">The sequence shown here is derived from an EMBL/GenBank/DDBJ whole genome shotgun (WGS) entry which is preliminary data.</text>
</comment>
<dbReference type="CDD" id="cd06989">
    <property type="entry name" value="cupin_DRT102"/>
    <property type="match status" value="1"/>
</dbReference>
<dbReference type="AlphaFoldDB" id="A0A1C0TJ02"/>
<dbReference type="Gene3D" id="2.60.120.10">
    <property type="entry name" value="Jelly Rolls"/>
    <property type="match status" value="1"/>
</dbReference>
<dbReference type="InterPro" id="IPR011051">
    <property type="entry name" value="RmlC_Cupin_sf"/>
</dbReference>
<protein>
    <recommendedName>
        <fullName evidence="3">DUF4437 domain-containing protein</fullName>
    </recommendedName>
</protein>
<dbReference type="Pfam" id="PF14499">
    <property type="entry name" value="DUF4437"/>
    <property type="match status" value="1"/>
</dbReference>
<organism evidence="1 2">
    <name type="scientific">Pseudoalteromonas luteoviolacea</name>
    <dbReference type="NCBI Taxonomy" id="43657"/>
    <lineage>
        <taxon>Bacteria</taxon>
        <taxon>Pseudomonadati</taxon>
        <taxon>Pseudomonadota</taxon>
        <taxon>Gammaproteobacteria</taxon>
        <taxon>Alteromonadales</taxon>
        <taxon>Pseudoalteromonadaceae</taxon>
        <taxon>Pseudoalteromonas</taxon>
    </lineage>
</organism>
<evidence type="ECO:0000313" key="1">
    <source>
        <dbReference type="EMBL" id="OCQ18224.1"/>
    </source>
</evidence>
<dbReference type="SUPFAM" id="SSF51182">
    <property type="entry name" value="RmlC-like cupins"/>
    <property type="match status" value="1"/>
</dbReference>
<evidence type="ECO:0008006" key="3">
    <source>
        <dbReference type="Google" id="ProtNLM"/>
    </source>
</evidence>
<name>A0A1C0TJ02_9GAMM</name>
<proteinExistence type="predicted"/>
<accession>A0A1C0TJ02</accession>
<reference evidence="2" key="1">
    <citation type="submission" date="2016-07" db="EMBL/GenBank/DDBJ databases">
        <authorList>
            <person name="Florea S."/>
            <person name="Webb J.S."/>
            <person name="Jaromczyk J."/>
            <person name="Schardl C.L."/>
        </authorList>
    </citation>
    <scope>NUCLEOTIDE SEQUENCE [LARGE SCALE GENOMIC DNA]</scope>
    <source>
        <strain evidence="2">IPB1</strain>
    </source>
</reference>
<dbReference type="InterPro" id="IPR028013">
    <property type="entry name" value="DUF4437"/>
</dbReference>
<sequence length="286" mass="30997">MEGANGLLSAEHIGVIVISRFKIILVGLFLFNSHIASSNELEVRSSEQLKWGPLNPARGAASPQAADLWGDRKSSSATGFLVKFKPGFESPPHIHNVTYRGVVIEGLIHNDDPEATAAWLPAGSFWTQPAGEAHITAAKGTHSIAYIEIDNGPYLVHPKEQAFDNGERAVNVDQSNLVWLGANDIKWIDTPQDIKRAFLWGSTSKGQFNGSFIKLPKGFLGQIKSEGSVFHAVVISGQLKPINQQTMLNPGSYFSHAGNASHIGAVSDEVIIYVRTNGRLHILSSK</sequence>